<proteinExistence type="predicted"/>
<protein>
    <submittedName>
        <fullName evidence="2">26190_t:CDS:1</fullName>
    </submittedName>
</protein>
<keyword evidence="1" id="KW-0040">ANK repeat</keyword>
<keyword evidence="3" id="KW-1185">Reference proteome</keyword>
<sequence length="449" mass="50694">MSIHQKNTQLTFSPTLQTIIPEILESILVFLPNPYIVSSVCRQFHTIVINSPSFKRRWLRRWLHSKLPDAFLPTYSELCKAVETKTPFNILMQIIDLQKLCNKPLASSSDGSVTKLVDVVILHNESDQLIPFLISRGLNMKKYVEYHTSKDIQRTKEGINVDNRLRKDYLSPLIIAAKKSMIFSEQLAFTKDFFTSTELAFAIVLHERLDVASSVAFNQQHILDILDESVDRQYTAGIGWAFQQGVGTVQKNNPLYLRLCIEKADVESAKILINSGAAINISPSNRADDPSIYGATSLLEFSIQCYFQNYIGEEANREARKKMIRLFLDSGADPNSDDGRPLALCVTNHDWELTRLLIQSGADVNRSNKWAVRIATDCGYKDMAKVLYRKARHSHSDEFTTGTTSNASNASNVVKGMVRKVSMLGKSVAFRRKSEGEVNHSHRRNDSSD</sequence>
<dbReference type="InterPro" id="IPR036770">
    <property type="entry name" value="Ankyrin_rpt-contain_sf"/>
</dbReference>
<evidence type="ECO:0000313" key="2">
    <source>
        <dbReference type="EMBL" id="CAG8674645.1"/>
    </source>
</evidence>
<dbReference type="PROSITE" id="PS50088">
    <property type="entry name" value="ANK_REPEAT"/>
    <property type="match status" value="1"/>
</dbReference>
<dbReference type="EMBL" id="CAJVPY010007069">
    <property type="protein sequence ID" value="CAG8674645.1"/>
    <property type="molecule type" value="Genomic_DNA"/>
</dbReference>
<name>A0A9N9EJU5_9GLOM</name>
<evidence type="ECO:0000313" key="3">
    <source>
        <dbReference type="Proteomes" id="UP000789405"/>
    </source>
</evidence>
<reference evidence="2" key="1">
    <citation type="submission" date="2021-06" db="EMBL/GenBank/DDBJ databases">
        <authorList>
            <person name="Kallberg Y."/>
            <person name="Tangrot J."/>
            <person name="Rosling A."/>
        </authorList>
    </citation>
    <scope>NUCLEOTIDE SEQUENCE</scope>
    <source>
        <strain evidence="2">MA453B</strain>
    </source>
</reference>
<gene>
    <name evidence="2" type="ORF">DERYTH_LOCUS11443</name>
</gene>
<dbReference type="Gene3D" id="1.25.40.20">
    <property type="entry name" value="Ankyrin repeat-containing domain"/>
    <property type="match status" value="1"/>
</dbReference>
<organism evidence="2 3">
    <name type="scientific">Dentiscutata erythropus</name>
    <dbReference type="NCBI Taxonomy" id="1348616"/>
    <lineage>
        <taxon>Eukaryota</taxon>
        <taxon>Fungi</taxon>
        <taxon>Fungi incertae sedis</taxon>
        <taxon>Mucoromycota</taxon>
        <taxon>Glomeromycotina</taxon>
        <taxon>Glomeromycetes</taxon>
        <taxon>Diversisporales</taxon>
        <taxon>Gigasporaceae</taxon>
        <taxon>Dentiscutata</taxon>
    </lineage>
</organism>
<evidence type="ECO:0000256" key="1">
    <source>
        <dbReference type="PROSITE-ProRule" id="PRU00023"/>
    </source>
</evidence>
<dbReference type="Proteomes" id="UP000789405">
    <property type="component" value="Unassembled WGS sequence"/>
</dbReference>
<accession>A0A9N9EJU5</accession>
<dbReference type="SUPFAM" id="SSF48403">
    <property type="entry name" value="Ankyrin repeat"/>
    <property type="match status" value="1"/>
</dbReference>
<dbReference type="AlphaFoldDB" id="A0A9N9EJU5"/>
<dbReference type="InterPro" id="IPR002110">
    <property type="entry name" value="Ankyrin_rpt"/>
</dbReference>
<comment type="caution">
    <text evidence="2">The sequence shown here is derived from an EMBL/GenBank/DDBJ whole genome shotgun (WGS) entry which is preliminary data.</text>
</comment>
<dbReference type="OrthoDB" id="194358at2759"/>
<feature type="repeat" description="ANK" evidence="1">
    <location>
        <begin position="337"/>
        <end position="369"/>
    </location>
</feature>